<feature type="transmembrane region" description="Helical" evidence="1">
    <location>
        <begin position="139"/>
        <end position="156"/>
    </location>
</feature>
<keyword evidence="1" id="KW-1133">Transmembrane helix</keyword>
<proteinExistence type="predicted"/>
<keyword evidence="1" id="KW-0812">Transmembrane</keyword>
<feature type="transmembrane region" description="Helical" evidence="1">
    <location>
        <begin position="232"/>
        <end position="255"/>
    </location>
</feature>
<organism evidence="4 5">
    <name type="scientific">Paraburkholderia tropica</name>
    <dbReference type="NCBI Taxonomy" id="92647"/>
    <lineage>
        <taxon>Bacteria</taxon>
        <taxon>Pseudomonadati</taxon>
        <taxon>Pseudomonadota</taxon>
        <taxon>Betaproteobacteria</taxon>
        <taxon>Burkholderiales</taxon>
        <taxon>Burkholderiaceae</taxon>
        <taxon>Paraburkholderia</taxon>
    </lineage>
</organism>
<feature type="transmembrane region" description="Helical" evidence="1">
    <location>
        <begin position="199"/>
        <end position="220"/>
    </location>
</feature>
<dbReference type="RefSeq" id="WP_065058354.1">
    <property type="nucleotide sequence ID" value="NZ_CADFGN010000012.1"/>
</dbReference>
<reference evidence="4 5" key="1">
    <citation type="submission" date="2016-10" db="EMBL/GenBank/DDBJ databases">
        <authorList>
            <person name="Varghese N."/>
            <person name="Submissions S."/>
        </authorList>
    </citation>
    <scope>NUCLEOTIDE SEQUENCE [LARGE SCALE GENOMIC DNA]</scope>
    <source>
        <strain evidence="4 5">LMG 22274</strain>
    </source>
</reference>
<dbReference type="Pfam" id="PF02308">
    <property type="entry name" value="MgtC"/>
    <property type="match status" value="1"/>
</dbReference>
<evidence type="ECO:0000259" key="2">
    <source>
        <dbReference type="Pfam" id="PF02308"/>
    </source>
</evidence>
<dbReference type="EMBL" id="FNZM01000029">
    <property type="protein sequence ID" value="SEK14550.1"/>
    <property type="molecule type" value="Genomic_DNA"/>
</dbReference>
<protein>
    <submittedName>
        <fullName evidence="4">Uncharacterized membrane protein, DUF4010 family</fullName>
    </submittedName>
</protein>
<feature type="domain" description="DUF4010" evidence="3">
    <location>
        <begin position="177"/>
        <end position="386"/>
    </location>
</feature>
<feature type="domain" description="MgtC/SapB/SrpB/YhiD N-terminal" evidence="2">
    <location>
        <begin position="12"/>
        <end position="128"/>
    </location>
</feature>
<dbReference type="Proteomes" id="UP000183529">
    <property type="component" value="Unassembled WGS sequence"/>
</dbReference>
<feature type="transmembrane region" description="Helical" evidence="1">
    <location>
        <begin position="90"/>
        <end position="119"/>
    </location>
</feature>
<feature type="transmembrane region" description="Helical" evidence="1">
    <location>
        <begin position="303"/>
        <end position="325"/>
    </location>
</feature>
<name>A0AAQ1GNW3_9BURK</name>
<comment type="caution">
    <text evidence="4">The sequence shown here is derived from an EMBL/GenBank/DDBJ whole genome shotgun (WGS) entry which is preliminary data.</text>
</comment>
<dbReference type="InterPro" id="IPR025105">
    <property type="entry name" value="DUF4010"/>
</dbReference>
<feature type="transmembrane region" description="Helical" evidence="1">
    <location>
        <begin position="172"/>
        <end position="193"/>
    </location>
</feature>
<evidence type="ECO:0000256" key="1">
    <source>
        <dbReference type="SAM" id="Phobius"/>
    </source>
</evidence>
<keyword evidence="1" id="KW-0472">Membrane</keyword>
<feature type="transmembrane region" description="Helical" evidence="1">
    <location>
        <begin position="261"/>
        <end position="282"/>
    </location>
</feature>
<feature type="transmembrane region" description="Helical" evidence="1">
    <location>
        <begin position="364"/>
        <end position="384"/>
    </location>
</feature>
<evidence type="ECO:0000313" key="4">
    <source>
        <dbReference type="EMBL" id="SEK14550.1"/>
    </source>
</evidence>
<feature type="transmembrane region" description="Helical" evidence="1">
    <location>
        <begin position="59"/>
        <end position="78"/>
    </location>
</feature>
<evidence type="ECO:0000259" key="3">
    <source>
        <dbReference type="Pfam" id="PF13194"/>
    </source>
</evidence>
<dbReference type="InterPro" id="IPR049177">
    <property type="entry name" value="MgtC_SapB_SrpB_YhiD_N"/>
</dbReference>
<feature type="transmembrane region" description="Helical" evidence="1">
    <location>
        <begin position="331"/>
        <end position="352"/>
    </location>
</feature>
<dbReference type="PANTHER" id="PTHR39084">
    <property type="entry name" value="MEMBRANE PROTEIN-RELATED"/>
    <property type="match status" value="1"/>
</dbReference>
<feature type="transmembrane region" description="Helical" evidence="1">
    <location>
        <begin position="390"/>
        <end position="412"/>
    </location>
</feature>
<sequence length="413" mass="42634">MLPISDEYMPFAVALGVGLLVGAERERRKGEGVARAAAGIRTFTITALLGTIAMRVGGAILAATLVLALTALATAAYLRPHDDRGLTTETALIATLLMGALAVIDAPLAAALGVALTIVLAARAPLHRFVVARLDRKEVVDLLTLAASALIILPMLPDRPVDPLGALNLQTVWRFAVLVMAISALGHLAQLMFGARVGLPFAGLLGGFVSSIATITTMGRRAALSPADCPQFAAAAVLSSVATPVQLALIVGVVHEPLLRHLAPAFAAGMLGALVWGLLIAWRAIRKPMQEALVVSRAVDLKAALLLASTLMILTLGGTLLARWFGEAGLLIAAVLGGLIDTHSAAASIAALSAQSLLSADEAAMPIIVALTANSIMKCVVAAIAGHHAFAWTVVPGQALILVCVWGAWWFAH</sequence>
<evidence type="ECO:0000313" key="5">
    <source>
        <dbReference type="Proteomes" id="UP000183529"/>
    </source>
</evidence>
<dbReference type="PANTHER" id="PTHR39084:SF1">
    <property type="entry name" value="DUF4010 DOMAIN-CONTAINING PROTEIN"/>
    <property type="match status" value="1"/>
</dbReference>
<dbReference type="AlphaFoldDB" id="A0AAQ1GNW3"/>
<accession>A0AAQ1GNW3</accession>
<dbReference type="Pfam" id="PF13194">
    <property type="entry name" value="DUF4010"/>
    <property type="match status" value="1"/>
</dbReference>
<gene>
    <name evidence="4" type="ORF">SAMN05216550_12930</name>
</gene>